<protein>
    <submittedName>
        <fullName evidence="1">Uncharacterized protein</fullName>
    </submittedName>
</protein>
<evidence type="ECO:0000313" key="1">
    <source>
        <dbReference type="EMBL" id="SQP90142.1"/>
    </source>
</evidence>
<sequence length="71" mass="7855">MMEIKAQQFVTSTGRQVLTDNGQQGMGGVAGIGSTTEKHQGRVAEAIFANCAELDNDQLNEIIEWVRLYQR</sequence>
<accession>A0A0D0NAZ4</accession>
<name>A0A0D0NAZ4_ECOLX</name>
<reference evidence="1 2" key="1">
    <citation type="submission" date="2018-06" db="EMBL/GenBank/DDBJ databases">
        <authorList>
            <consortium name="Pathogen Informatics"/>
            <person name="Doyle S."/>
        </authorList>
    </citation>
    <scope>NUCLEOTIDE SEQUENCE [LARGE SCALE GENOMIC DNA]</scope>
    <source>
        <strain evidence="1 2">VREC0535</strain>
    </source>
</reference>
<dbReference type="Proteomes" id="UP000250671">
    <property type="component" value="Unassembled WGS sequence"/>
</dbReference>
<dbReference type="AlphaFoldDB" id="A0A0D0NAZ4"/>
<gene>
    <name evidence="1" type="ORF">SAMEA3752557_05372</name>
</gene>
<proteinExistence type="predicted"/>
<organism evidence="1 2">
    <name type="scientific">Escherichia coli</name>
    <dbReference type="NCBI Taxonomy" id="562"/>
    <lineage>
        <taxon>Bacteria</taxon>
        <taxon>Pseudomonadati</taxon>
        <taxon>Pseudomonadota</taxon>
        <taxon>Gammaproteobacteria</taxon>
        <taxon>Enterobacterales</taxon>
        <taxon>Enterobacteriaceae</taxon>
        <taxon>Escherichia</taxon>
    </lineage>
</organism>
<dbReference type="EMBL" id="UCZA01000057">
    <property type="protein sequence ID" value="SQP90142.1"/>
    <property type="molecule type" value="Genomic_DNA"/>
</dbReference>
<evidence type="ECO:0000313" key="2">
    <source>
        <dbReference type="Proteomes" id="UP000250671"/>
    </source>
</evidence>